<protein>
    <submittedName>
        <fullName evidence="1">Uncharacterized protein</fullName>
    </submittedName>
</protein>
<proteinExistence type="predicted"/>
<accession>Q0KD96</accession>
<dbReference type="HOGENOM" id="CLU_1308401_0_0_4"/>
<sequence length="210" mass="24068">MSAKPSFPLEWDLIRGEPVTALQAAIKSWLMRAKPNCLIHPHGFYVVMLGRDDSAEWRLHFWPPGRRPVTGMPAYIHTHNCHVDSRIIKGEITNILYDVAERPADGQPLYEVDYIGDRYAAATRNVLRKTVNRVQATARAQCTYACGDVYHVERDTYHQAMVSEQIRTATLVCMRERSLGPVRVVGLDGYPEIISFTRNEYQSLDFCEWL</sequence>
<evidence type="ECO:0000313" key="1">
    <source>
        <dbReference type="EMBL" id="CAJ92025.1"/>
    </source>
</evidence>
<dbReference type="Proteomes" id="UP000008210">
    <property type="component" value="Chromosome 1"/>
</dbReference>
<dbReference type="SUPFAM" id="SSF51182">
    <property type="entry name" value="RmlC-like cupins"/>
    <property type="match status" value="1"/>
</dbReference>
<dbReference type="EMBL" id="AM260479">
    <property type="protein sequence ID" value="CAJ92025.1"/>
    <property type="molecule type" value="Genomic_DNA"/>
</dbReference>
<organism evidence="1 2">
    <name type="scientific">Cupriavidus necator (strain ATCC 17699 / DSM 428 / KCTC 22496 / NCIMB 10442 / H16 / Stanier 337)</name>
    <name type="common">Ralstonia eutropha</name>
    <dbReference type="NCBI Taxonomy" id="381666"/>
    <lineage>
        <taxon>Bacteria</taxon>
        <taxon>Pseudomonadati</taxon>
        <taxon>Pseudomonadota</taxon>
        <taxon>Betaproteobacteria</taxon>
        <taxon>Burkholderiales</taxon>
        <taxon>Burkholderiaceae</taxon>
        <taxon>Cupriavidus</taxon>
    </lineage>
</organism>
<dbReference type="KEGG" id="reh:H16_A0878"/>
<gene>
    <name evidence="1" type="ordered locus">H16_A0878</name>
</gene>
<evidence type="ECO:0000313" key="2">
    <source>
        <dbReference type="Proteomes" id="UP000008210"/>
    </source>
</evidence>
<dbReference type="STRING" id="381666.H16_A0878"/>
<reference evidence="1 2" key="1">
    <citation type="journal article" date="2006" name="Nat. Biotechnol.">
        <title>Genome sequence of the bioplastic-producing 'Knallgas' bacterium Ralstonia eutropha H16.</title>
        <authorList>
            <person name="Pohlmann A."/>
            <person name="Fricke W.F."/>
            <person name="Reinecke F."/>
            <person name="Kusian B."/>
            <person name="Liesegang H."/>
            <person name="Cramm R."/>
            <person name="Eitinger T."/>
            <person name="Ewering C."/>
            <person name="Potter M."/>
            <person name="Schwartz E."/>
            <person name="Strittmatter A."/>
            <person name="Voss I."/>
            <person name="Gottschalk G."/>
            <person name="Steinbuechel A."/>
            <person name="Friedrich B."/>
            <person name="Bowien B."/>
        </authorList>
    </citation>
    <scope>NUCLEOTIDE SEQUENCE [LARGE SCALE GENOMIC DNA]</scope>
    <source>
        <strain evidence="2">ATCC 17699 / DSM 428 / KCTC 22496 / NCIMB 10442 / H16 / Stanier 337</strain>
    </source>
</reference>
<name>Q0KD96_CUPNH</name>
<dbReference type="AlphaFoldDB" id="Q0KD96"/>
<keyword evidence="2" id="KW-1185">Reference proteome</keyword>
<dbReference type="InterPro" id="IPR011051">
    <property type="entry name" value="RmlC_Cupin_sf"/>
</dbReference>